<evidence type="ECO:0000313" key="4">
    <source>
        <dbReference type="EMBL" id="MBB5661826.1"/>
    </source>
</evidence>
<feature type="domain" description="Peptidase M61 N-terminal" evidence="3">
    <location>
        <begin position="51"/>
        <end position="223"/>
    </location>
</feature>
<evidence type="ECO:0000256" key="1">
    <source>
        <dbReference type="SAM" id="SignalP"/>
    </source>
</evidence>
<dbReference type="PIRSF" id="PIRSF016493">
    <property type="entry name" value="Glycyl_aminpptds"/>
    <property type="match status" value="1"/>
</dbReference>
<dbReference type="EMBL" id="JACIJB010000017">
    <property type="protein sequence ID" value="MBB5661826.1"/>
    <property type="molecule type" value="Genomic_DNA"/>
</dbReference>
<proteinExistence type="predicted"/>
<sequence length="648" mass="71470">MRLRLTVSALAIALSLGMAAPALAQVGTPALPRALPEIPAPVDQAYPGVIRYEVDATDIDRKIVSVRQTIPVSAGPLTLLYPKFIPGNHAPTGPIQLIAGLTIHGDGDRIEWLRDTIDPYAFHIEVPGGVDEIVVEFQWLTQPDASNWRVVMASSMLNLQWEKAVLYPAGYRHSRITFAPSIRLPDGWQYGVAMDTVSFEDGVATFAPVSLETLADSPMFAGAHYKSYDLDPGGRSPVTLHIVADQPEQIAPTREQLAKYEALVDEADLLFGSRHFDKYEFLLGLTREMGGIGLEHHRSSENTAPPNFFGDGWEASHGTRTLLPHEFVHSWNGKFRRPGDQLTPNFNVPVQNTLLWVYEGQTEYWGEVLTARSGLGTKEEALASFAGIAAFYEYQSGREWRSLQDTTNNNLLGYRASSPWPSWMRGTGDYYRESALIWLDADTLIREKTGDTKSLNDFAKLFFGIDDGSWTATPYTFDDIVTALNAVVPHDWAGFLRDRLDAVGPDAEVPLDGIERSGYRLVYTDSPTEVETRINGSGPGDYLYSLGFYLAGGNRIVAVQWDSPIFNAGIGAGWTLVSVNGERASPQVLSNAITAATISTAPIVLEVRNARGSRTLEIDYHDGLRYPRLERIPGTPDRLGDILSPMRD</sequence>
<keyword evidence="4" id="KW-0482">Metalloprotease</keyword>
<reference evidence="4 5" key="1">
    <citation type="submission" date="2020-08" db="EMBL/GenBank/DDBJ databases">
        <title>Genomic Encyclopedia of Type Strains, Phase IV (KMG-IV): sequencing the most valuable type-strain genomes for metagenomic binning, comparative biology and taxonomic classification.</title>
        <authorList>
            <person name="Goeker M."/>
        </authorList>
    </citation>
    <scope>NUCLEOTIDE SEQUENCE [LARGE SCALE GENOMIC DNA]</scope>
    <source>
        <strain evidence="4 5">DSM 24448</strain>
    </source>
</reference>
<feature type="signal peptide" evidence="1">
    <location>
        <begin position="1"/>
        <end position="24"/>
    </location>
</feature>
<dbReference type="InterPro" id="IPR027268">
    <property type="entry name" value="Peptidase_M4/M1_CTD_sf"/>
</dbReference>
<dbReference type="GO" id="GO:0006508">
    <property type="term" value="P:proteolysis"/>
    <property type="evidence" value="ECO:0007669"/>
    <property type="project" value="UniProtKB-KW"/>
</dbReference>
<evidence type="ECO:0000259" key="2">
    <source>
        <dbReference type="Pfam" id="PF05299"/>
    </source>
</evidence>
<dbReference type="Proteomes" id="UP000548978">
    <property type="component" value="Unassembled WGS sequence"/>
</dbReference>
<name>A0A7W9A5I2_9CAUL</name>
<gene>
    <name evidence="4" type="ORF">FHS65_002596</name>
</gene>
<dbReference type="InterPro" id="IPR024191">
    <property type="entry name" value="Peptidase_M61"/>
</dbReference>
<organism evidence="4 5">
    <name type="scientific">Brevundimonas halotolerans</name>
    <dbReference type="NCBI Taxonomy" id="69670"/>
    <lineage>
        <taxon>Bacteria</taxon>
        <taxon>Pseudomonadati</taxon>
        <taxon>Pseudomonadota</taxon>
        <taxon>Alphaproteobacteria</taxon>
        <taxon>Caulobacterales</taxon>
        <taxon>Caulobacteraceae</taxon>
        <taxon>Brevundimonas</taxon>
    </lineage>
</organism>
<dbReference type="GO" id="GO:0008237">
    <property type="term" value="F:metallopeptidase activity"/>
    <property type="evidence" value="ECO:0007669"/>
    <property type="project" value="UniProtKB-KW"/>
</dbReference>
<dbReference type="InterPro" id="IPR040756">
    <property type="entry name" value="Peptidase_M61_N"/>
</dbReference>
<feature type="chain" id="PRO_5031433884" evidence="1">
    <location>
        <begin position="25"/>
        <end position="648"/>
    </location>
</feature>
<dbReference type="Pfam" id="PF05299">
    <property type="entry name" value="Peptidase_M61"/>
    <property type="match status" value="1"/>
</dbReference>
<feature type="domain" description="Peptidase M61 catalytic" evidence="2">
    <location>
        <begin position="320"/>
        <end position="437"/>
    </location>
</feature>
<dbReference type="RefSeq" id="WP_123286910.1">
    <property type="nucleotide sequence ID" value="NZ_JACIJB010000017.1"/>
</dbReference>
<dbReference type="Gene3D" id="1.10.390.10">
    <property type="entry name" value="Neutral Protease Domain 2"/>
    <property type="match status" value="1"/>
</dbReference>
<keyword evidence="4" id="KW-0645">Protease</keyword>
<dbReference type="Gene3D" id="2.60.40.3650">
    <property type="match status" value="1"/>
</dbReference>
<protein>
    <submittedName>
        <fullName evidence="4">Putative metalloprotease with PDZ domain</fullName>
    </submittedName>
</protein>
<comment type="caution">
    <text evidence="4">The sequence shown here is derived from an EMBL/GenBank/DDBJ whole genome shotgun (WGS) entry which is preliminary data.</text>
</comment>
<keyword evidence="5" id="KW-1185">Reference proteome</keyword>
<dbReference type="InterPro" id="IPR007963">
    <property type="entry name" value="Peptidase_M61_catalytic"/>
</dbReference>
<dbReference type="Pfam" id="PF17899">
    <property type="entry name" value="Peptidase_M61_N"/>
    <property type="match status" value="1"/>
</dbReference>
<keyword evidence="4" id="KW-0378">Hydrolase</keyword>
<evidence type="ECO:0000313" key="5">
    <source>
        <dbReference type="Proteomes" id="UP000548978"/>
    </source>
</evidence>
<dbReference type="OrthoDB" id="9778516at2"/>
<dbReference type="AlphaFoldDB" id="A0A7W9A5I2"/>
<evidence type="ECO:0000259" key="3">
    <source>
        <dbReference type="Pfam" id="PF17899"/>
    </source>
</evidence>
<keyword evidence="1" id="KW-0732">Signal</keyword>
<accession>A0A7W9A5I2</accession>